<name>A0AAV1DM67_OLDCO</name>
<protein>
    <submittedName>
        <fullName evidence="2">OLC1v1008041C1</fullName>
    </submittedName>
</protein>
<dbReference type="EMBL" id="OX459123">
    <property type="protein sequence ID" value="CAI9108452.1"/>
    <property type="molecule type" value="Genomic_DNA"/>
</dbReference>
<dbReference type="Pfam" id="PF13966">
    <property type="entry name" value="zf-RVT"/>
    <property type="match status" value="1"/>
</dbReference>
<dbReference type="AlphaFoldDB" id="A0AAV1DM67"/>
<dbReference type="InterPro" id="IPR026960">
    <property type="entry name" value="RVT-Znf"/>
</dbReference>
<organism evidence="2 3">
    <name type="scientific">Oldenlandia corymbosa var. corymbosa</name>
    <dbReference type="NCBI Taxonomy" id="529605"/>
    <lineage>
        <taxon>Eukaryota</taxon>
        <taxon>Viridiplantae</taxon>
        <taxon>Streptophyta</taxon>
        <taxon>Embryophyta</taxon>
        <taxon>Tracheophyta</taxon>
        <taxon>Spermatophyta</taxon>
        <taxon>Magnoliopsida</taxon>
        <taxon>eudicotyledons</taxon>
        <taxon>Gunneridae</taxon>
        <taxon>Pentapetalae</taxon>
        <taxon>asterids</taxon>
        <taxon>lamiids</taxon>
        <taxon>Gentianales</taxon>
        <taxon>Rubiaceae</taxon>
        <taxon>Rubioideae</taxon>
        <taxon>Spermacoceae</taxon>
        <taxon>Hedyotis-Oldenlandia complex</taxon>
        <taxon>Oldenlandia</taxon>
    </lineage>
</organism>
<sequence length="869" mass="101622">MDSKPLIVKDWSVEAGFKMEDVLKVPIWIKLPGLKLRYWNPKTLSRLASTIGKPLKMDELTANKEQVDFARLMVEVEIKEHLPDKLCFEDEQGPEGLSDHCPLVIKWSYAACNTKKWFRFFNMWSKAENYLSLVQGVWNQEIEGSKQFQMIQKQKLLKPLLKDLNKTRFANIDQQALAAKIHMEDLQKALQIQPQNVELQEKEKEAIHQYVELSSQAFSYWQQKAKKNWVQQRDENTTFLHAVIRKKQKRKQIFSYTKEDGTIVEDWKDIEDHFLGFFQNLLGKEEQRVAVKQEDRMKDVLVQGKWIGISSGAYTTKSGYMWLRGEGMRMQEAGMIWNKYNIRKHSFILWLVMRGRLLTSDRLQKLNIISQPVLCVLCSAKEESLDHLFLQCQFSKELLQNLRRWIGCPVIPDKISVWKTRLRNIWQKCKCKQRVLFSLLAAAIYQIWKVRNEVQHGQKLMEIGVVEEQIRQMLKWRVSAVFPEEDRVNWVQQWLFGVAQNWNQEFRSVNHHFSWEEFSEGFVRRFGVHDMDSLVIGSFDWEEFRRKLRKELEDCVNKFFESLKKPSLDFEKASVEMNICTSDSDQDSSQEFSTDPKTQKQGNSFFQEIDILVSVEEFNDDSVIFDAVSIEKDDFRIEMFRDDYESMQESLVFCLESEMVNDECLGMLVGNASICLGANDSFIDSSLFLVTTKGDTAKFSRDVPFVASVSSWNQNAVKGISLRNLWEDQGKYHDEVPKVWAVLVSSFEGGTVIRRSLKLQLDDFNTDMIDFKVVHTFHNLEGKVVSKEGGIAIWKIWEVNLLLLLLVVAAEETLNFEEQADFKKMALAGLQLWKLVVRELEVELFTYKEVQDLVIFLEDEMMVLAAMVF</sequence>
<dbReference type="PANTHER" id="PTHR31286">
    <property type="entry name" value="GLYCINE-RICH CELL WALL STRUCTURAL PROTEIN 1.8-LIKE"/>
    <property type="match status" value="1"/>
</dbReference>
<evidence type="ECO:0000313" key="3">
    <source>
        <dbReference type="Proteomes" id="UP001161247"/>
    </source>
</evidence>
<gene>
    <name evidence="2" type="ORF">OLC1_LOCUS16539</name>
</gene>
<accession>A0AAV1DM67</accession>
<feature type="domain" description="Reverse transcriptase zinc-binding" evidence="1">
    <location>
        <begin position="314"/>
        <end position="397"/>
    </location>
</feature>
<dbReference type="InterPro" id="IPR040256">
    <property type="entry name" value="At4g02000-like"/>
</dbReference>
<dbReference type="Proteomes" id="UP001161247">
    <property type="component" value="Chromosome 6"/>
</dbReference>
<proteinExistence type="predicted"/>
<keyword evidence="3" id="KW-1185">Reference proteome</keyword>
<dbReference type="PANTHER" id="PTHR31286:SF165">
    <property type="entry name" value="DUF4283 DOMAIN-CONTAINING PROTEIN"/>
    <property type="match status" value="1"/>
</dbReference>
<evidence type="ECO:0000313" key="2">
    <source>
        <dbReference type="EMBL" id="CAI9108452.1"/>
    </source>
</evidence>
<reference evidence="2" key="1">
    <citation type="submission" date="2023-03" db="EMBL/GenBank/DDBJ databases">
        <authorList>
            <person name="Julca I."/>
        </authorList>
    </citation>
    <scope>NUCLEOTIDE SEQUENCE</scope>
</reference>
<evidence type="ECO:0000259" key="1">
    <source>
        <dbReference type="Pfam" id="PF13966"/>
    </source>
</evidence>